<evidence type="ECO:0000313" key="1">
    <source>
        <dbReference type="EMBL" id="MFC4211613.1"/>
    </source>
</evidence>
<gene>
    <name evidence="1" type="ORF">ACFOWA_10490</name>
</gene>
<reference evidence="2" key="1">
    <citation type="journal article" date="2019" name="Int. J. Syst. Evol. Microbiol.">
        <title>The Global Catalogue of Microorganisms (GCM) 10K type strain sequencing project: providing services to taxonomists for standard genome sequencing and annotation.</title>
        <authorList>
            <consortium name="The Broad Institute Genomics Platform"/>
            <consortium name="The Broad Institute Genome Sequencing Center for Infectious Disease"/>
            <person name="Wu L."/>
            <person name="Ma J."/>
        </authorList>
    </citation>
    <scope>NUCLEOTIDE SEQUENCE [LARGE SCALE GENOMIC DNA]</scope>
    <source>
        <strain evidence="2">CCM 8691</strain>
    </source>
</reference>
<protein>
    <submittedName>
        <fullName evidence="1">Uncharacterized protein</fullName>
    </submittedName>
</protein>
<accession>A0ABV8P8T1</accession>
<proteinExistence type="predicted"/>
<dbReference type="RefSeq" id="WP_378984877.1">
    <property type="nucleotide sequence ID" value="NZ_JBHSBW010000011.1"/>
</dbReference>
<dbReference type="Proteomes" id="UP001595789">
    <property type="component" value="Unassembled WGS sequence"/>
</dbReference>
<comment type="caution">
    <text evidence="1">The sequence shown here is derived from an EMBL/GenBank/DDBJ whole genome shotgun (WGS) entry which is preliminary data.</text>
</comment>
<sequence>MYTRLEDNMTRKYYQEILEAAIKQAKAEKDGCGEQVPMYVSVYNQLLDIKKNVVEKKRAYTYEQASKRYSIGVIAARNYEDAGDYQSHLFDIYWGIRYYPMMNEG</sequence>
<name>A0ABV8P8T1_9SPHI</name>
<evidence type="ECO:0000313" key="2">
    <source>
        <dbReference type="Proteomes" id="UP001595789"/>
    </source>
</evidence>
<dbReference type="EMBL" id="JBHSBW010000011">
    <property type="protein sequence ID" value="MFC4211613.1"/>
    <property type="molecule type" value="Genomic_DNA"/>
</dbReference>
<keyword evidence="2" id="KW-1185">Reference proteome</keyword>
<organism evidence="1 2">
    <name type="scientific">Pedobacter lithocola</name>
    <dbReference type="NCBI Taxonomy" id="1908239"/>
    <lineage>
        <taxon>Bacteria</taxon>
        <taxon>Pseudomonadati</taxon>
        <taxon>Bacteroidota</taxon>
        <taxon>Sphingobacteriia</taxon>
        <taxon>Sphingobacteriales</taxon>
        <taxon>Sphingobacteriaceae</taxon>
        <taxon>Pedobacter</taxon>
    </lineage>
</organism>